<comment type="caution">
    <text evidence="1">The sequence shown here is derived from an EMBL/GenBank/DDBJ whole genome shotgun (WGS) entry which is preliminary data.</text>
</comment>
<sequence length="116" mass="12671">MANRVKPPFYGAKGKKKVIKRTTGATQPLGPYLNRLTVLWVDANGVPFNTTGFNAALYQGTTLVQTAFFDRFGVVFFSRVETLTSVPYAIQIYDNSGTVFRTKTIPAGVEAFAVIG</sequence>
<dbReference type="Proteomes" id="UP001229346">
    <property type="component" value="Unassembled WGS sequence"/>
</dbReference>
<dbReference type="RefSeq" id="WP_307207621.1">
    <property type="nucleotide sequence ID" value="NZ_JAUSST010000009.1"/>
</dbReference>
<gene>
    <name evidence="1" type="ORF">J2T15_005195</name>
</gene>
<evidence type="ECO:0000313" key="1">
    <source>
        <dbReference type="EMBL" id="MDQ0115728.1"/>
    </source>
</evidence>
<organism evidence="1 2">
    <name type="scientific">Paenibacillus harenae</name>
    <dbReference type="NCBI Taxonomy" id="306543"/>
    <lineage>
        <taxon>Bacteria</taxon>
        <taxon>Bacillati</taxon>
        <taxon>Bacillota</taxon>
        <taxon>Bacilli</taxon>
        <taxon>Bacillales</taxon>
        <taxon>Paenibacillaceae</taxon>
        <taxon>Paenibacillus</taxon>
    </lineage>
</organism>
<accession>A0ABT9U834</accession>
<protein>
    <recommendedName>
        <fullName evidence="3">DUF4183 domain-containing protein</fullName>
    </recommendedName>
</protein>
<evidence type="ECO:0000313" key="2">
    <source>
        <dbReference type="Proteomes" id="UP001229346"/>
    </source>
</evidence>
<dbReference type="EMBL" id="JAUSSU010000012">
    <property type="protein sequence ID" value="MDQ0115728.1"/>
    <property type="molecule type" value="Genomic_DNA"/>
</dbReference>
<reference evidence="1 2" key="1">
    <citation type="submission" date="2023-07" db="EMBL/GenBank/DDBJ databases">
        <title>Sorghum-associated microbial communities from plants grown in Nebraska, USA.</title>
        <authorList>
            <person name="Schachtman D."/>
        </authorList>
    </citation>
    <scope>NUCLEOTIDE SEQUENCE [LARGE SCALE GENOMIC DNA]</scope>
    <source>
        <strain evidence="1 2">CC482</strain>
    </source>
</reference>
<evidence type="ECO:0008006" key="3">
    <source>
        <dbReference type="Google" id="ProtNLM"/>
    </source>
</evidence>
<keyword evidence="2" id="KW-1185">Reference proteome</keyword>
<proteinExistence type="predicted"/>
<name>A0ABT9U834_PAEHA</name>